<evidence type="ECO:0000256" key="1">
    <source>
        <dbReference type="ARBA" id="ARBA00022723"/>
    </source>
</evidence>
<dbReference type="EMBL" id="JBHLWQ010000088">
    <property type="protein sequence ID" value="MFC0200646.1"/>
    <property type="molecule type" value="Genomic_DNA"/>
</dbReference>
<keyword evidence="2 6" id="KW-0378">Hydrolase</keyword>
<dbReference type="PANTHER" id="PTHR42988:SF2">
    <property type="entry name" value="CYCLIC NUCLEOTIDE PHOSPHODIESTERASE CBUA0032-RELATED"/>
    <property type="match status" value="1"/>
</dbReference>
<comment type="similarity">
    <text evidence="4">Belongs to the cyclic nucleotide phosphodiesterase class-III family.</text>
</comment>
<feature type="domain" description="Calcineurin-like phosphoesterase" evidence="5">
    <location>
        <begin position="3"/>
        <end position="186"/>
    </location>
</feature>
<dbReference type="RefSeq" id="WP_265505770.1">
    <property type="nucleotide sequence ID" value="NZ_JAOTBE010000004.1"/>
</dbReference>
<dbReference type="Proteomes" id="UP001589795">
    <property type="component" value="Unassembled WGS sequence"/>
</dbReference>
<comment type="caution">
    <text evidence="6">The sequence shown here is derived from an EMBL/GenBank/DDBJ whole genome shotgun (WGS) entry which is preliminary data.</text>
</comment>
<dbReference type="InterPro" id="IPR004843">
    <property type="entry name" value="Calcineurin-like_PHP"/>
</dbReference>
<dbReference type="InterPro" id="IPR050884">
    <property type="entry name" value="CNP_phosphodiesterase-III"/>
</dbReference>
<keyword evidence="3" id="KW-0408">Iron</keyword>
<evidence type="ECO:0000256" key="2">
    <source>
        <dbReference type="ARBA" id="ARBA00022801"/>
    </source>
</evidence>
<keyword evidence="1" id="KW-0479">Metal-binding</keyword>
<protein>
    <submittedName>
        <fullName evidence="6">Metallophosphoesterase family protein</fullName>
        <ecNumber evidence="6">3.1.-.-</ecNumber>
    </submittedName>
</protein>
<dbReference type="EC" id="3.1.-.-" evidence="6"/>
<reference evidence="6 7" key="1">
    <citation type="submission" date="2024-09" db="EMBL/GenBank/DDBJ databases">
        <authorList>
            <person name="Sun Q."/>
            <person name="Mori K."/>
        </authorList>
    </citation>
    <scope>NUCLEOTIDE SEQUENCE [LARGE SCALE GENOMIC DNA]</scope>
    <source>
        <strain evidence="6 7">CCM 7904</strain>
    </source>
</reference>
<evidence type="ECO:0000256" key="4">
    <source>
        <dbReference type="ARBA" id="ARBA00025742"/>
    </source>
</evidence>
<keyword evidence="7" id="KW-1185">Reference proteome</keyword>
<dbReference type="PANTHER" id="PTHR42988">
    <property type="entry name" value="PHOSPHOHYDROLASE"/>
    <property type="match status" value="1"/>
</dbReference>
<dbReference type="InterPro" id="IPR029052">
    <property type="entry name" value="Metallo-depent_PP-like"/>
</dbReference>
<accession>A0ABV6CN50</accession>
<organism evidence="6 7">
    <name type="scientific">Paracoccus rhizosphaerae</name>
    <dbReference type="NCBI Taxonomy" id="1133347"/>
    <lineage>
        <taxon>Bacteria</taxon>
        <taxon>Pseudomonadati</taxon>
        <taxon>Pseudomonadota</taxon>
        <taxon>Alphaproteobacteria</taxon>
        <taxon>Rhodobacterales</taxon>
        <taxon>Paracoccaceae</taxon>
        <taxon>Paracoccus</taxon>
    </lineage>
</organism>
<dbReference type="SUPFAM" id="SSF56300">
    <property type="entry name" value="Metallo-dependent phosphatases"/>
    <property type="match status" value="1"/>
</dbReference>
<name>A0ABV6CN50_9RHOB</name>
<dbReference type="Pfam" id="PF00149">
    <property type="entry name" value="Metallophos"/>
    <property type="match status" value="1"/>
</dbReference>
<evidence type="ECO:0000256" key="3">
    <source>
        <dbReference type="ARBA" id="ARBA00023004"/>
    </source>
</evidence>
<evidence type="ECO:0000313" key="7">
    <source>
        <dbReference type="Proteomes" id="UP001589795"/>
    </source>
</evidence>
<gene>
    <name evidence="6" type="ORF">ACFFIZ_10025</name>
</gene>
<dbReference type="GO" id="GO:0016787">
    <property type="term" value="F:hydrolase activity"/>
    <property type="evidence" value="ECO:0007669"/>
    <property type="project" value="UniProtKB-KW"/>
</dbReference>
<evidence type="ECO:0000313" key="6">
    <source>
        <dbReference type="EMBL" id="MFC0200646.1"/>
    </source>
</evidence>
<evidence type="ECO:0000259" key="5">
    <source>
        <dbReference type="Pfam" id="PF00149"/>
    </source>
</evidence>
<proteinExistence type="inferred from homology"/>
<dbReference type="Gene3D" id="3.60.21.10">
    <property type="match status" value="1"/>
</dbReference>
<sequence length="263" mass="29723">MTRLLHLSDLHFGFHREALVEPLLARIAEARPDIVVVTGDMTHRARRGQMAMARAFLDRIEAPMLMVPGNHDIPAFNPLARLLRPFAAYRRSFGRPLETMRQARDVRVLGINSTDPYSWQRGKFRKGEIRRLIRGLDLDAVNVIALHHPLEQLPQMDKQPARRADEAMSRLQAAGVRIALSGHLHRFNVDALIDTGRWPGVLQLQAGTALCARISDGQNEYAVLDIDGDSLRLERHVAPMSAEGFLEPEVARYQRIDGAWQRA</sequence>